<evidence type="ECO:0000256" key="4">
    <source>
        <dbReference type="ARBA" id="ARBA00022912"/>
    </source>
</evidence>
<dbReference type="EMBL" id="MLAK01001470">
    <property type="protein sequence ID" value="OHS92768.1"/>
    <property type="molecule type" value="Genomic_DNA"/>
</dbReference>
<keyword evidence="2" id="KW-0479">Metal-binding</keyword>
<dbReference type="GO" id="GO:0005737">
    <property type="term" value="C:cytoplasm"/>
    <property type="evidence" value="ECO:0007669"/>
    <property type="project" value="TreeGrafter"/>
</dbReference>
<dbReference type="GO" id="GO:0004722">
    <property type="term" value="F:protein serine/threonine phosphatase activity"/>
    <property type="evidence" value="ECO:0007669"/>
    <property type="project" value="UniProtKB-EC"/>
</dbReference>
<comment type="catalytic activity">
    <reaction evidence="7 8">
        <text>O-phospho-L-threonyl-[protein] + H2O = L-threonyl-[protein] + phosphate</text>
        <dbReference type="Rhea" id="RHEA:47004"/>
        <dbReference type="Rhea" id="RHEA-COMP:11060"/>
        <dbReference type="Rhea" id="RHEA-COMP:11605"/>
        <dbReference type="ChEBI" id="CHEBI:15377"/>
        <dbReference type="ChEBI" id="CHEBI:30013"/>
        <dbReference type="ChEBI" id="CHEBI:43474"/>
        <dbReference type="ChEBI" id="CHEBI:61977"/>
        <dbReference type="EC" id="3.1.3.16"/>
    </reaction>
</comment>
<protein>
    <recommendedName>
        <fullName evidence="8">Serine/threonine-protein phosphatase</fullName>
        <ecNumber evidence="8">3.1.3.16</ecNumber>
    </recommendedName>
</protein>
<feature type="compositionally biased region" description="Polar residues" evidence="9">
    <location>
        <begin position="380"/>
        <end position="392"/>
    </location>
</feature>
<evidence type="ECO:0000256" key="2">
    <source>
        <dbReference type="ARBA" id="ARBA00022723"/>
    </source>
</evidence>
<evidence type="ECO:0000256" key="9">
    <source>
        <dbReference type="SAM" id="MobiDB-lite"/>
    </source>
</evidence>
<feature type="region of interest" description="Disordered" evidence="9">
    <location>
        <begin position="380"/>
        <end position="405"/>
    </location>
</feature>
<evidence type="ECO:0000313" key="12">
    <source>
        <dbReference type="Proteomes" id="UP000179807"/>
    </source>
</evidence>
<comment type="similarity">
    <text evidence="8">Belongs to the PPP phosphatase family.</text>
</comment>
<feature type="domain" description="Serine/threonine specific protein phosphatases" evidence="10">
    <location>
        <begin position="129"/>
        <end position="134"/>
    </location>
</feature>
<dbReference type="Pfam" id="PF00149">
    <property type="entry name" value="Metallophos"/>
    <property type="match status" value="1"/>
</dbReference>
<dbReference type="PANTHER" id="PTHR11668">
    <property type="entry name" value="SERINE/THREONINE PROTEIN PHOSPHATASE"/>
    <property type="match status" value="1"/>
</dbReference>
<evidence type="ECO:0000256" key="1">
    <source>
        <dbReference type="ARBA" id="ARBA00001936"/>
    </source>
</evidence>
<evidence type="ECO:0000313" key="11">
    <source>
        <dbReference type="EMBL" id="OHS92768.1"/>
    </source>
</evidence>
<dbReference type="InterPro" id="IPR004843">
    <property type="entry name" value="Calcineurin-like_PHP"/>
</dbReference>
<evidence type="ECO:0000256" key="3">
    <source>
        <dbReference type="ARBA" id="ARBA00022801"/>
    </source>
</evidence>
<evidence type="ECO:0000256" key="8">
    <source>
        <dbReference type="RuleBase" id="RU004273"/>
    </source>
</evidence>
<dbReference type="RefSeq" id="XP_068345905.1">
    <property type="nucleotide sequence ID" value="XM_068496566.1"/>
</dbReference>
<proteinExistence type="inferred from homology"/>
<gene>
    <name evidence="11" type="primary">TOPP7</name>
    <name evidence="11" type="ORF">TRFO_12324</name>
</gene>
<comment type="catalytic activity">
    <reaction evidence="6">
        <text>O-phospho-L-seryl-[protein] + H2O = L-seryl-[protein] + phosphate</text>
        <dbReference type="Rhea" id="RHEA:20629"/>
        <dbReference type="Rhea" id="RHEA-COMP:9863"/>
        <dbReference type="Rhea" id="RHEA-COMP:11604"/>
        <dbReference type="ChEBI" id="CHEBI:15377"/>
        <dbReference type="ChEBI" id="CHEBI:29999"/>
        <dbReference type="ChEBI" id="CHEBI:43474"/>
        <dbReference type="ChEBI" id="CHEBI:83421"/>
        <dbReference type="EC" id="3.1.3.16"/>
    </reaction>
</comment>
<dbReference type="AlphaFoldDB" id="A0A1J4IZJ4"/>
<dbReference type="Gene3D" id="3.60.21.10">
    <property type="match status" value="1"/>
</dbReference>
<dbReference type="PRINTS" id="PR00114">
    <property type="entry name" value="STPHPHTASE"/>
</dbReference>
<keyword evidence="4" id="KW-0904">Protein phosphatase</keyword>
<comment type="caution">
    <text evidence="11">The sequence shown here is derived from an EMBL/GenBank/DDBJ whole genome shotgun (WGS) entry which is preliminary data.</text>
</comment>
<keyword evidence="3 8" id="KW-0378">Hydrolase</keyword>
<dbReference type="InterPro" id="IPR050341">
    <property type="entry name" value="PP1_catalytic_subunit"/>
</dbReference>
<keyword evidence="5" id="KW-0464">Manganese</keyword>
<dbReference type="OrthoDB" id="10267127at2759"/>
<evidence type="ECO:0000259" key="10">
    <source>
        <dbReference type="PROSITE" id="PS00125"/>
    </source>
</evidence>
<reference evidence="11" key="1">
    <citation type="submission" date="2016-10" db="EMBL/GenBank/DDBJ databases">
        <authorList>
            <person name="Benchimol M."/>
            <person name="Almeida L.G."/>
            <person name="Vasconcelos A.T."/>
            <person name="Perreira-Neves A."/>
            <person name="Rosa I.A."/>
            <person name="Tasca T."/>
            <person name="Bogo M.R."/>
            <person name="de Souza W."/>
        </authorList>
    </citation>
    <scope>NUCLEOTIDE SEQUENCE [LARGE SCALE GENOMIC DNA]</scope>
    <source>
        <strain evidence="11">K</strain>
    </source>
</reference>
<evidence type="ECO:0000256" key="5">
    <source>
        <dbReference type="ARBA" id="ARBA00023211"/>
    </source>
</evidence>
<dbReference type="PROSITE" id="PS00125">
    <property type="entry name" value="SER_THR_PHOSPHATASE"/>
    <property type="match status" value="1"/>
</dbReference>
<sequence length="405" mass="45736">MKSRDANYHSLFNYFSALFSVDTSEYVSKRKPLRLPLIPLNILTALLEDATEILKKEETIVHEVSPLIIVGDIHGQILDLFRILKKFGSPQNSKYLFLGDFVDRGQFSFETILLILVMKILWPNNVIILRGNHEFDEIYQNGGFNLEIEEAYPNENVGDLFQSCFSYIPIAAIIDEYLICVHGGIGPSIKDIHVMKTIEKPVTSFVNDIVAEMLWSDPTEYLMNFQPSSRGSGYLFGDNAFTNFMKASNLEVMVRGHQCVESGVVSIWEDTCYTVFSASNYCGVSNNKAGILKVSPLKKIETEIFEPISQFKRSEAIFIDSKNDHKLEYPDPKGLPLIAKGREITRAKGRISSLRISKRALGNISKFDSPLNLANPHSSRLTPMNSHQSFNTLPYKKTPRTVSFA</sequence>
<dbReference type="EC" id="3.1.3.16" evidence="8"/>
<dbReference type="VEuPathDB" id="TrichDB:TRFO_12324"/>
<name>A0A1J4IZJ4_9EUKA</name>
<dbReference type="GeneID" id="94831270"/>
<dbReference type="InterPro" id="IPR029052">
    <property type="entry name" value="Metallo-depent_PP-like"/>
</dbReference>
<dbReference type="GO" id="GO:0046872">
    <property type="term" value="F:metal ion binding"/>
    <property type="evidence" value="ECO:0007669"/>
    <property type="project" value="UniProtKB-KW"/>
</dbReference>
<dbReference type="Proteomes" id="UP000179807">
    <property type="component" value="Unassembled WGS sequence"/>
</dbReference>
<evidence type="ECO:0000256" key="6">
    <source>
        <dbReference type="ARBA" id="ARBA00047761"/>
    </source>
</evidence>
<evidence type="ECO:0000256" key="7">
    <source>
        <dbReference type="ARBA" id="ARBA00048336"/>
    </source>
</evidence>
<dbReference type="InterPro" id="IPR006186">
    <property type="entry name" value="Ser/Thr-sp_prot-phosphatase"/>
</dbReference>
<dbReference type="SUPFAM" id="SSF56300">
    <property type="entry name" value="Metallo-dependent phosphatases"/>
    <property type="match status" value="1"/>
</dbReference>
<comment type="cofactor">
    <cofactor evidence="1">
        <name>Mn(2+)</name>
        <dbReference type="ChEBI" id="CHEBI:29035"/>
    </cofactor>
</comment>
<keyword evidence="12" id="KW-1185">Reference proteome</keyword>
<dbReference type="SMART" id="SM00156">
    <property type="entry name" value="PP2Ac"/>
    <property type="match status" value="1"/>
</dbReference>
<organism evidence="11 12">
    <name type="scientific">Tritrichomonas foetus</name>
    <dbReference type="NCBI Taxonomy" id="1144522"/>
    <lineage>
        <taxon>Eukaryota</taxon>
        <taxon>Metamonada</taxon>
        <taxon>Parabasalia</taxon>
        <taxon>Tritrichomonadida</taxon>
        <taxon>Tritrichomonadidae</taxon>
        <taxon>Tritrichomonas</taxon>
    </lineage>
</organism>
<dbReference type="PANTHER" id="PTHR11668:SF300">
    <property type="entry name" value="SERINE_THREONINE-PROTEIN PHOSPHATASE"/>
    <property type="match status" value="1"/>
</dbReference>
<dbReference type="GO" id="GO:0005634">
    <property type="term" value="C:nucleus"/>
    <property type="evidence" value="ECO:0007669"/>
    <property type="project" value="TreeGrafter"/>
</dbReference>
<accession>A0A1J4IZJ4</accession>